<evidence type="ECO:0000256" key="1">
    <source>
        <dbReference type="SAM" id="MobiDB-lite"/>
    </source>
</evidence>
<feature type="compositionally biased region" description="Polar residues" evidence="1">
    <location>
        <begin position="253"/>
        <end position="264"/>
    </location>
</feature>
<proteinExistence type="predicted"/>
<evidence type="ECO:0000313" key="3">
    <source>
        <dbReference type="Proteomes" id="UP000078113"/>
    </source>
</evidence>
<evidence type="ECO:0000313" key="2">
    <source>
        <dbReference type="EMBL" id="KAE8266893.1"/>
    </source>
</evidence>
<dbReference type="AlphaFoldDB" id="A0A8X7T3L4"/>
<sequence>MTSISFYVPPPTPTPLPPNRPVALRDDDRARSFLQHTPAMQMNSLPGHLKEALAQVEKRMGLRILTIVQDDEEDDEDEEGEDKVKITTFKLTMPAGQRLTLILYLGTTEASEQANTYATLLRALHHLTTPMPNKVNDKLDDQRRGHNFQTPLRILPPLAILDSTGWTAIILEDLSSTLNFSTSTKPAFNHTGTSIRACPSIQGAGRLSDIISPEELSMLQSHILEHMDDLPLPADISSSSSHKTRIARLQVIQQHQQSGQLKSGSQRKDSAVAGLGYSPESAFRTNLEEAGRRSRATRTFETSPERKKVGGDGVEEGEVAEMLVDIELLCHPSTRSIRLAQGTQTLYLELHPTAVRRLTAVQLLSDRA</sequence>
<dbReference type="EMBL" id="LWDG02000281">
    <property type="protein sequence ID" value="KAE8266893.1"/>
    <property type="molecule type" value="Genomic_DNA"/>
</dbReference>
<name>A0A8X7T3L4_9BASI</name>
<protein>
    <submittedName>
        <fullName evidence="2">Uncharacterized protein</fullName>
    </submittedName>
</protein>
<gene>
    <name evidence="2" type="ORF">A4X09_0g5456</name>
</gene>
<accession>A0A8X7T3L4</accession>
<feature type="region of interest" description="Disordered" evidence="1">
    <location>
        <begin position="1"/>
        <end position="20"/>
    </location>
</feature>
<reference evidence="2" key="1">
    <citation type="submission" date="2016-04" db="EMBL/GenBank/DDBJ databases">
        <authorList>
            <person name="Nguyen H.D."/>
            <person name="Samba Siva P."/>
            <person name="Cullis J."/>
            <person name="Levesque C.A."/>
            <person name="Hambleton S."/>
        </authorList>
    </citation>
    <scope>NUCLEOTIDE SEQUENCE</scope>
    <source>
        <strain evidence="2">DAOMC 236422</strain>
    </source>
</reference>
<feature type="region of interest" description="Disordered" evidence="1">
    <location>
        <begin position="287"/>
        <end position="312"/>
    </location>
</feature>
<reference evidence="2" key="2">
    <citation type="journal article" date="2019" name="IMA Fungus">
        <title>Genome sequencing and comparison of five Tilletia species to identify candidate genes for the detection of regulated species infecting wheat.</title>
        <authorList>
            <person name="Nguyen H.D.T."/>
            <person name="Sultana T."/>
            <person name="Kesanakurti P."/>
            <person name="Hambleton S."/>
        </authorList>
    </citation>
    <scope>NUCLEOTIDE SEQUENCE</scope>
    <source>
        <strain evidence="2">DAOMC 236422</strain>
    </source>
</reference>
<comment type="caution">
    <text evidence="2">The sequence shown here is derived from an EMBL/GenBank/DDBJ whole genome shotgun (WGS) entry which is preliminary data.</text>
</comment>
<organism evidence="2 3">
    <name type="scientific">Tilletia walkeri</name>
    <dbReference type="NCBI Taxonomy" id="117179"/>
    <lineage>
        <taxon>Eukaryota</taxon>
        <taxon>Fungi</taxon>
        <taxon>Dikarya</taxon>
        <taxon>Basidiomycota</taxon>
        <taxon>Ustilaginomycotina</taxon>
        <taxon>Exobasidiomycetes</taxon>
        <taxon>Tilletiales</taxon>
        <taxon>Tilletiaceae</taxon>
        <taxon>Tilletia</taxon>
    </lineage>
</organism>
<feature type="region of interest" description="Disordered" evidence="1">
    <location>
        <begin position="253"/>
        <end position="275"/>
    </location>
</feature>
<feature type="compositionally biased region" description="Pro residues" evidence="1">
    <location>
        <begin position="8"/>
        <end position="20"/>
    </location>
</feature>
<keyword evidence="3" id="KW-1185">Reference proteome</keyword>
<dbReference type="Proteomes" id="UP000078113">
    <property type="component" value="Unassembled WGS sequence"/>
</dbReference>